<dbReference type="PANTHER" id="PTHR46930">
    <property type="entry name" value="CDK5 REGULATORY SUBUNIT-ASSOCIATED PROTEIN 2"/>
    <property type="match status" value="1"/>
</dbReference>
<dbReference type="GO" id="GO:0005737">
    <property type="term" value="C:cytoplasm"/>
    <property type="evidence" value="ECO:0007669"/>
    <property type="project" value="UniProtKB-SubCell"/>
</dbReference>
<comment type="subcellular location">
    <subcellularLocation>
        <location evidence="1">Cytoplasm</location>
    </subcellularLocation>
</comment>
<comment type="caution">
    <text evidence="5">The sequence shown here is derived from an EMBL/GenBank/DDBJ whole genome shotgun (WGS) entry which is preliminary data.</text>
</comment>
<evidence type="ECO:0000256" key="1">
    <source>
        <dbReference type="ARBA" id="ARBA00004496"/>
    </source>
</evidence>
<dbReference type="GO" id="GO:0001578">
    <property type="term" value="P:microtubule bundle formation"/>
    <property type="evidence" value="ECO:0007669"/>
    <property type="project" value="TreeGrafter"/>
</dbReference>
<dbReference type="AlphaFoldDB" id="A0A8S3R276"/>
<feature type="coiled-coil region" evidence="3">
    <location>
        <begin position="342"/>
        <end position="369"/>
    </location>
</feature>
<name>A0A8S3R276_MYTED</name>
<dbReference type="Pfam" id="PF07989">
    <property type="entry name" value="Cnn_1N"/>
    <property type="match status" value="1"/>
</dbReference>
<proteinExistence type="predicted"/>
<reference evidence="5" key="1">
    <citation type="submission" date="2021-03" db="EMBL/GenBank/DDBJ databases">
        <authorList>
            <person name="Bekaert M."/>
        </authorList>
    </citation>
    <scope>NUCLEOTIDE SEQUENCE</scope>
</reference>
<dbReference type="EMBL" id="CAJPWZ010000714">
    <property type="protein sequence ID" value="CAG2199198.1"/>
    <property type="molecule type" value="Genomic_DNA"/>
</dbReference>
<dbReference type="GO" id="GO:0000242">
    <property type="term" value="C:pericentriolar material"/>
    <property type="evidence" value="ECO:0007669"/>
    <property type="project" value="TreeGrafter"/>
</dbReference>
<gene>
    <name evidence="5" type="ORF">MEDL_13917</name>
</gene>
<dbReference type="GO" id="GO:0007099">
    <property type="term" value="P:centriole replication"/>
    <property type="evidence" value="ECO:0007669"/>
    <property type="project" value="TreeGrafter"/>
</dbReference>
<dbReference type="PANTHER" id="PTHR46930:SF1">
    <property type="entry name" value="CDK5 REGULATORY SUBUNIT-ASSOCIATED PROTEIN 2"/>
    <property type="match status" value="1"/>
</dbReference>
<keyword evidence="2" id="KW-0963">Cytoplasm</keyword>
<dbReference type="OrthoDB" id="10255000at2759"/>
<accession>A0A8S3R276</accession>
<dbReference type="Proteomes" id="UP000683360">
    <property type="component" value="Unassembled WGS sequence"/>
</dbReference>
<keyword evidence="3" id="KW-0175">Coiled coil</keyword>
<evidence type="ECO:0000256" key="3">
    <source>
        <dbReference type="SAM" id="Coils"/>
    </source>
</evidence>
<keyword evidence="6" id="KW-1185">Reference proteome</keyword>
<feature type="coiled-coil region" evidence="3">
    <location>
        <begin position="199"/>
        <end position="233"/>
    </location>
</feature>
<protein>
    <submittedName>
        <fullName evidence="5">CDK5RAP2</fullName>
    </submittedName>
</protein>
<organism evidence="5 6">
    <name type="scientific">Mytilus edulis</name>
    <name type="common">Blue mussel</name>
    <dbReference type="NCBI Taxonomy" id="6550"/>
    <lineage>
        <taxon>Eukaryota</taxon>
        <taxon>Metazoa</taxon>
        <taxon>Spiralia</taxon>
        <taxon>Lophotrochozoa</taxon>
        <taxon>Mollusca</taxon>
        <taxon>Bivalvia</taxon>
        <taxon>Autobranchia</taxon>
        <taxon>Pteriomorphia</taxon>
        <taxon>Mytilida</taxon>
        <taxon>Mytiloidea</taxon>
        <taxon>Mytilidae</taxon>
        <taxon>Mytilinae</taxon>
        <taxon>Mytilus</taxon>
    </lineage>
</organism>
<dbReference type="GO" id="GO:0097431">
    <property type="term" value="C:mitotic spindle pole"/>
    <property type="evidence" value="ECO:0007669"/>
    <property type="project" value="TreeGrafter"/>
</dbReference>
<dbReference type="GO" id="GO:0090266">
    <property type="term" value="P:regulation of mitotic cell cycle spindle assembly checkpoint"/>
    <property type="evidence" value="ECO:0007669"/>
    <property type="project" value="TreeGrafter"/>
</dbReference>
<dbReference type="GO" id="GO:0043015">
    <property type="term" value="F:gamma-tubulin binding"/>
    <property type="evidence" value="ECO:0007669"/>
    <property type="project" value="TreeGrafter"/>
</dbReference>
<evidence type="ECO:0000256" key="2">
    <source>
        <dbReference type="ARBA" id="ARBA00022490"/>
    </source>
</evidence>
<dbReference type="InterPro" id="IPR012943">
    <property type="entry name" value="Cnn_1N"/>
</dbReference>
<dbReference type="InterPro" id="IPR042791">
    <property type="entry name" value="CDK5RAP2"/>
</dbReference>
<dbReference type="GO" id="GO:0007059">
    <property type="term" value="P:chromosome segregation"/>
    <property type="evidence" value="ECO:0007669"/>
    <property type="project" value="TreeGrafter"/>
</dbReference>
<dbReference type="GO" id="GO:0035371">
    <property type="term" value="C:microtubule plus-end"/>
    <property type="evidence" value="ECO:0007669"/>
    <property type="project" value="TreeGrafter"/>
</dbReference>
<evidence type="ECO:0000259" key="4">
    <source>
        <dbReference type="Pfam" id="PF07989"/>
    </source>
</evidence>
<feature type="domain" description="Centrosomin N-terminal motif 1" evidence="4">
    <location>
        <begin position="58"/>
        <end position="129"/>
    </location>
</feature>
<sequence length="414" mass="48604">MDSTCAYDPTLPVDLEGSTNANVLHEVTFGTHMEYPDGSVPMVAKNNSGRMSPVRGRTMKEYDQQLTELKKENFSLKLRIYFLEERMQQKFGDSDVFKTNIELKVELESVKNEYSDKQELLKKASNAMEAMSKQHEVELNGIRDQIEKEHQKNTKQLLDEINQKHQEKTFKHAFRNINDSHIQHFSRIVTVYFSDVQDAEDFTKKLEDKEGELKALQKEYQDMKLGKSKALEQKHEELNYLEEKELSTQAYLQQQETELEYTFYCKLTFFKDLAEKFIDFMESFWNTSLEEEEKVLRSFDSDTFNLHSNINSYSCNGTYSSISFKNDYNCYDMYPQKLMRTLGKKEGELESFKDLLTKAENALIQSEDAVDTLFEDAQKQVEGKDQLVKNLTESLQDKDRQIQYCMEIFRPTKV</sequence>
<evidence type="ECO:0000313" key="6">
    <source>
        <dbReference type="Proteomes" id="UP000683360"/>
    </source>
</evidence>
<feature type="coiled-coil region" evidence="3">
    <location>
        <begin position="59"/>
        <end position="134"/>
    </location>
</feature>
<dbReference type="GO" id="GO:0008017">
    <property type="term" value="F:microtubule binding"/>
    <property type="evidence" value="ECO:0007669"/>
    <property type="project" value="TreeGrafter"/>
</dbReference>
<evidence type="ECO:0000313" key="5">
    <source>
        <dbReference type="EMBL" id="CAG2199198.1"/>
    </source>
</evidence>
<dbReference type="GO" id="GO:0046600">
    <property type="term" value="P:negative regulation of centriole replication"/>
    <property type="evidence" value="ECO:0007669"/>
    <property type="project" value="TreeGrafter"/>
</dbReference>
<dbReference type="GO" id="GO:0000132">
    <property type="term" value="P:establishment of mitotic spindle orientation"/>
    <property type="evidence" value="ECO:0007669"/>
    <property type="project" value="TreeGrafter"/>
</dbReference>